<sequence length="35" mass="4149">THLVCVSERYFYRCGTWEVTCRGHGEEYRGILEPT</sequence>
<dbReference type="AlphaFoldDB" id="A0A1X7V6P8"/>
<protein>
    <submittedName>
        <fullName evidence="1">Uncharacterized protein</fullName>
    </submittedName>
</protein>
<name>A0A1X7V6P8_AMPQE</name>
<dbReference type="EnsemblMetazoa" id="Aqu2.1.35182_001">
    <property type="protein sequence ID" value="Aqu2.1.35182_001"/>
    <property type="gene ID" value="Aqu2.1.35182"/>
</dbReference>
<proteinExistence type="predicted"/>
<organism evidence="1">
    <name type="scientific">Amphimedon queenslandica</name>
    <name type="common">Sponge</name>
    <dbReference type="NCBI Taxonomy" id="400682"/>
    <lineage>
        <taxon>Eukaryota</taxon>
        <taxon>Metazoa</taxon>
        <taxon>Porifera</taxon>
        <taxon>Demospongiae</taxon>
        <taxon>Heteroscleromorpha</taxon>
        <taxon>Haplosclerida</taxon>
        <taxon>Niphatidae</taxon>
        <taxon>Amphimedon</taxon>
    </lineage>
</organism>
<dbReference type="InParanoid" id="A0A1X7V6P8"/>
<evidence type="ECO:0000313" key="1">
    <source>
        <dbReference type="EnsemblMetazoa" id="Aqu2.1.35182_001"/>
    </source>
</evidence>
<accession>A0A1X7V6P8</accession>
<reference evidence="1" key="1">
    <citation type="submission" date="2017-05" db="UniProtKB">
        <authorList>
            <consortium name="EnsemblMetazoa"/>
        </authorList>
    </citation>
    <scope>IDENTIFICATION</scope>
</reference>